<dbReference type="InterPro" id="IPR003593">
    <property type="entry name" value="AAA+_ATPase"/>
</dbReference>
<keyword evidence="9" id="KW-0472">Membrane</keyword>
<dbReference type="InterPro" id="IPR017871">
    <property type="entry name" value="ABC_transporter-like_CS"/>
</dbReference>
<dbReference type="InterPro" id="IPR027417">
    <property type="entry name" value="P-loop_NTPase"/>
</dbReference>
<proteinExistence type="predicted"/>
<dbReference type="CDD" id="cd03216">
    <property type="entry name" value="ABC_Carb_Monos_I"/>
    <property type="match status" value="1"/>
</dbReference>
<accession>A0A316APK8</accession>
<dbReference type="EMBL" id="QGDT01000002">
    <property type="protein sequence ID" value="PWJ59653.1"/>
    <property type="molecule type" value="Genomic_DNA"/>
</dbReference>
<evidence type="ECO:0000256" key="5">
    <source>
        <dbReference type="ARBA" id="ARBA00022737"/>
    </source>
</evidence>
<evidence type="ECO:0000256" key="9">
    <source>
        <dbReference type="ARBA" id="ARBA00023136"/>
    </source>
</evidence>
<evidence type="ECO:0000256" key="6">
    <source>
        <dbReference type="ARBA" id="ARBA00022741"/>
    </source>
</evidence>
<feature type="domain" description="ABC transporter" evidence="10">
    <location>
        <begin position="12"/>
        <end position="247"/>
    </location>
</feature>
<keyword evidence="4" id="KW-0762">Sugar transport</keyword>
<keyword evidence="7 11" id="KW-0067">ATP-binding</keyword>
<feature type="domain" description="ABC transporter" evidence="10">
    <location>
        <begin position="259"/>
        <end position="499"/>
    </location>
</feature>
<organism evidence="11 12">
    <name type="scientific">Dyadobacter jejuensis</name>
    <dbReference type="NCBI Taxonomy" id="1082580"/>
    <lineage>
        <taxon>Bacteria</taxon>
        <taxon>Pseudomonadati</taxon>
        <taxon>Bacteroidota</taxon>
        <taxon>Cytophagia</taxon>
        <taxon>Cytophagales</taxon>
        <taxon>Spirosomataceae</taxon>
        <taxon>Dyadobacter</taxon>
    </lineage>
</organism>
<protein>
    <submittedName>
        <fullName evidence="11">Inositol transport system ATP-binding protein</fullName>
    </submittedName>
</protein>
<keyword evidence="2" id="KW-0813">Transport</keyword>
<keyword evidence="5" id="KW-0677">Repeat</keyword>
<evidence type="ECO:0000256" key="8">
    <source>
        <dbReference type="ARBA" id="ARBA00022967"/>
    </source>
</evidence>
<sequence>MNHIGAMTEPIVRINQITKSFYGTKVLDQVDLELYPGEVLALMGENGAGKSTLMKILIGLLKADSGSISFLGKEVHSQKSGLEKTIAMIHQEMLVVPELTVAQNIFLGRERSFSGKFWLKDRVINQKAQGVLAQLGLRLLPTTKLKDLAVAEVQMVEIAKAISLEARVIIMDEPTSAISDKEVAALFAIIEALKRQGVAIIYISHKMDEIFRIADRIAVLRDGKMVHRGPAEALDTDRLVSLMVGRAIDQLFPEETTAIGAQLLAVKGLTRAPAFEDIHFELHGGEVLGLAGLMGAGRTELARVLCGLDSPHAGEIRIGGEVARLKNPQEAIAKGIGYVSEDRKAFGFIPRMSVKNNLTLSSLKQHRKGGTVNEKSEEKVMAENLLHLHIKASSGRQPVGELSGGNQQKVVLGRVLNTQPHIVILDEPTRGVDVGAKFEIYKLIHELKKSGKAILLISSELPEILGMSDRILVLAKGKQTALMSRAEASEERIMQHAVL</sequence>
<evidence type="ECO:0000256" key="7">
    <source>
        <dbReference type="ARBA" id="ARBA00022840"/>
    </source>
</evidence>
<dbReference type="Proteomes" id="UP000245880">
    <property type="component" value="Unassembled WGS sequence"/>
</dbReference>
<keyword evidence="8" id="KW-1278">Translocase</keyword>
<dbReference type="SMART" id="SM00382">
    <property type="entry name" value="AAA"/>
    <property type="match status" value="2"/>
</dbReference>
<name>A0A316APK8_9BACT</name>
<dbReference type="InterPro" id="IPR003439">
    <property type="entry name" value="ABC_transporter-like_ATP-bd"/>
</dbReference>
<evidence type="ECO:0000313" key="11">
    <source>
        <dbReference type="EMBL" id="PWJ59653.1"/>
    </source>
</evidence>
<keyword evidence="3" id="KW-1003">Cell membrane</keyword>
<dbReference type="SUPFAM" id="SSF52540">
    <property type="entry name" value="P-loop containing nucleoside triphosphate hydrolases"/>
    <property type="match status" value="2"/>
</dbReference>
<dbReference type="GO" id="GO:0005886">
    <property type="term" value="C:plasma membrane"/>
    <property type="evidence" value="ECO:0007669"/>
    <property type="project" value="UniProtKB-SubCell"/>
</dbReference>
<dbReference type="Pfam" id="PF00005">
    <property type="entry name" value="ABC_tran"/>
    <property type="match status" value="2"/>
</dbReference>
<dbReference type="FunFam" id="3.40.50.300:FF:000127">
    <property type="entry name" value="Ribose import ATP-binding protein RbsA"/>
    <property type="match status" value="1"/>
</dbReference>
<dbReference type="AlphaFoldDB" id="A0A316APK8"/>
<comment type="subcellular location">
    <subcellularLocation>
        <location evidence="1">Cell membrane</location>
        <topology evidence="1">Peripheral membrane protein</topology>
    </subcellularLocation>
</comment>
<dbReference type="PROSITE" id="PS00211">
    <property type="entry name" value="ABC_TRANSPORTER_1"/>
    <property type="match status" value="1"/>
</dbReference>
<evidence type="ECO:0000256" key="4">
    <source>
        <dbReference type="ARBA" id="ARBA00022597"/>
    </source>
</evidence>
<dbReference type="PANTHER" id="PTHR43790">
    <property type="entry name" value="CARBOHYDRATE TRANSPORT ATP-BINDING PROTEIN MG119-RELATED"/>
    <property type="match status" value="1"/>
</dbReference>
<dbReference type="CDD" id="cd03215">
    <property type="entry name" value="ABC_Carb_Monos_II"/>
    <property type="match status" value="1"/>
</dbReference>
<dbReference type="GO" id="GO:0005524">
    <property type="term" value="F:ATP binding"/>
    <property type="evidence" value="ECO:0007669"/>
    <property type="project" value="UniProtKB-KW"/>
</dbReference>
<evidence type="ECO:0000256" key="1">
    <source>
        <dbReference type="ARBA" id="ARBA00004202"/>
    </source>
</evidence>
<evidence type="ECO:0000256" key="3">
    <source>
        <dbReference type="ARBA" id="ARBA00022475"/>
    </source>
</evidence>
<dbReference type="PANTHER" id="PTHR43790:SF3">
    <property type="entry name" value="D-ALLOSE IMPORT ATP-BINDING PROTEIN ALSA-RELATED"/>
    <property type="match status" value="1"/>
</dbReference>
<dbReference type="Gene3D" id="3.40.50.300">
    <property type="entry name" value="P-loop containing nucleotide triphosphate hydrolases"/>
    <property type="match status" value="2"/>
</dbReference>
<reference evidence="11 12" key="1">
    <citation type="submission" date="2018-03" db="EMBL/GenBank/DDBJ databases">
        <title>Genomic Encyclopedia of Archaeal and Bacterial Type Strains, Phase II (KMG-II): from individual species to whole genera.</title>
        <authorList>
            <person name="Goeker M."/>
        </authorList>
    </citation>
    <scope>NUCLEOTIDE SEQUENCE [LARGE SCALE GENOMIC DNA]</scope>
    <source>
        <strain evidence="11 12">DSM 100346</strain>
    </source>
</reference>
<evidence type="ECO:0000256" key="2">
    <source>
        <dbReference type="ARBA" id="ARBA00022448"/>
    </source>
</evidence>
<dbReference type="InterPro" id="IPR050107">
    <property type="entry name" value="ABC_carbohydrate_import_ATPase"/>
</dbReference>
<comment type="caution">
    <text evidence="11">The sequence shown here is derived from an EMBL/GenBank/DDBJ whole genome shotgun (WGS) entry which is preliminary data.</text>
</comment>
<dbReference type="GO" id="GO:0016887">
    <property type="term" value="F:ATP hydrolysis activity"/>
    <property type="evidence" value="ECO:0007669"/>
    <property type="project" value="InterPro"/>
</dbReference>
<dbReference type="PROSITE" id="PS50893">
    <property type="entry name" value="ABC_TRANSPORTER_2"/>
    <property type="match status" value="2"/>
</dbReference>
<evidence type="ECO:0000313" key="12">
    <source>
        <dbReference type="Proteomes" id="UP000245880"/>
    </source>
</evidence>
<gene>
    <name evidence="11" type="ORF">CLV98_102487</name>
</gene>
<keyword evidence="6" id="KW-0547">Nucleotide-binding</keyword>
<evidence type="ECO:0000259" key="10">
    <source>
        <dbReference type="PROSITE" id="PS50893"/>
    </source>
</evidence>
<keyword evidence="12" id="KW-1185">Reference proteome</keyword>